<dbReference type="InterPro" id="IPR013783">
    <property type="entry name" value="Ig-like_fold"/>
</dbReference>
<dbReference type="SMART" id="SM00460">
    <property type="entry name" value="TGc"/>
    <property type="match status" value="1"/>
</dbReference>
<dbReference type="Proteomes" id="UP001158576">
    <property type="component" value="Chromosome XSR"/>
</dbReference>
<dbReference type="Pfam" id="PF00927">
    <property type="entry name" value="Transglut_C"/>
    <property type="match status" value="1"/>
</dbReference>
<dbReference type="SUPFAM" id="SSF54001">
    <property type="entry name" value="Cysteine proteinases"/>
    <property type="match status" value="1"/>
</dbReference>
<organism evidence="3 4">
    <name type="scientific">Oikopleura dioica</name>
    <name type="common">Tunicate</name>
    <dbReference type="NCBI Taxonomy" id="34765"/>
    <lineage>
        <taxon>Eukaryota</taxon>
        <taxon>Metazoa</taxon>
        <taxon>Chordata</taxon>
        <taxon>Tunicata</taxon>
        <taxon>Appendicularia</taxon>
        <taxon>Copelata</taxon>
        <taxon>Oikopleuridae</taxon>
        <taxon>Oikopleura</taxon>
    </lineage>
</organism>
<feature type="domain" description="Transglutaminase-like" evidence="2">
    <location>
        <begin position="306"/>
        <end position="400"/>
    </location>
</feature>
<dbReference type="Gene3D" id="2.60.40.10">
    <property type="entry name" value="Immunoglobulins"/>
    <property type="match status" value="3"/>
</dbReference>
<dbReference type="EMBL" id="OU015569">
    <property type="protein sequence ID" value="CAG5098812.1"/>
    <property type="molecule type" value="Genomic_DNA"/>
</dbReference>
<dbReference type="PANTHER" id="PTHR11590:SF81">
    <property type="entry name" value="PROTEIN-GLUTAMINE GAMMA-GLUTAMYLTRANSFERASE K-LIKE ISOFORM X4"/>
    <property type="match status" value="1"/>
</dbReference>
<name>A0ABN7SIP1_OIKDI</name>
<dbReference type="InterPro" id="IPR036238">
    <property type="entry name" value="Transglutaminase_C_sf"/>
</dbReference>
<dbReference type="Pfam" id="PF00868">
    <property type="entry name" value="Transglut_N"/>
    <property type="match status" value="1"/>
</dbReference>
<dbReference type="InterPro" id="IPR038765">
    <property type="entry name" value="Papain-like_cys_pep_sf"/>
</dbReference>
<dbReference type="PIRSF" id="PIRSF000459">
    <property type="entry name" value="TGM_EBP42"/>
    <property type="match status" value="1"/>
</dbReference>
<keyword evidence="4" id="KW-1185">Reference proteome</keyword>
<dbReference type="InterPro" id="IPR001102">
    <property type="entry name" value="Transglutaminase_N"/>
</dbReference>
<dbReference type="SUPFAM" id="SSF49309">
    <property type="entry name" value="Transglutaminase, two C-terminal domains"/>
    <property type="match status" value="2"/>
</dbReference>
<evidence type="ECO:0000256" key="1">
    <source>
        <dbReference type="ARBA" id="ARBA00005968"/>
    </source>
</evidence>
<dbReference type="PANTHER" id="PTHR11590">
    <property type="entry name" value="PROTEIN-GLUTAMINE GAMMA-GLUTAMYLTRANSFERASE"/>
    <property type="match status" value="1"/>
</dbReference>
<evidence type="ECO:0000313" key="3">
    <source>
        <dbReference type="EMBL" id="CAG5098812.1"/>
    </source>
</evidence>
<dbReference type="InterPro" id="IPR002931">
    <property type="entry name" value="Transglutaminase-like"/>
</dbReference>
<protein>
    <submittedName>
        <fullName evidence="3">Oidioi.mRNA.OKI2018_I69.XSR.g15999.t1.cds</fullName>
    </submittedName>
</protein>
<proteinExistence type="inferred from homology"/>
<comment type="similarity">
    <text evidence="1">Belongs to the transglutaminase superfamily. Transglutaminase family.</text>
</comment>
<dbReference type="InterPro" id="IPR036985">
    <property type="entry name" value="Transglutaminase-like_sf"/>
</dbReference>
<dbReference type="Pfam" id="PF01841">
    <property type="entry name" value="Transglut_core"/>
    <property type="match status" value="1"/>
</dbReference>
<dbReference type="InterPro" id="IPR023608">
    <property type="entry name" value="Transglutaminase_animal"/>
</dbReference>
<accession>A0ABN7SIP1</accession>
<dbReference type="InterPro" id="IPR050779">
    <property type="entry name" value="Transglutaminase"/>
</dbReference>
<sequence length="739" mass="83139">MYYSEKKIQFQQRQTNFKSDRSLGWVKNGQRWEKKIEPSAIKLNEKNSDCDWRRRENGYKHHTGEYVRKDNSMVVRRGEPVIFTAKLNRDFDQEKDVIKIDLRYGENPSLTDGSHIIVSKVDGPPSYDWGLEFLSVDGGNVEMALHSPANAFIGRYKCAIYLQTGDDHCLDEEPDLIFICNPWNETDETFMHNSDALDEYILNEHGGIWRGTTQYSSPCMWNFGQFEEDILDVALYLIGNDPRIKGKKGLQKTRDPVWLSRILSAGANSSEGGVLTGNWSGKYDGGVSPVTWSGSVKILQQYWETKSDVKFGQCWVFSGVMTTLLRTIGIPARSVTNFASAHDTDNTMTIDDFVDEKNNEVKGLSSDSVWNFHVWNEVWLRGTGHWPAVYAGWAAVDATPQEESRGMMQCGPAPLKAIKDGEIYVGYDTGFVFGEVNADRVTWVVEQDGDTSYIKSMGSRRNRSVGINISTKAIGSYSRHLLTDDYKYQEGTEEEREAFSTAYAFSSRPSYYSKFLDCEKDGKQVDIQISLEPEVPQNGEDLSISIRVANLTGSDISANVNSALRACFYTGEKRQLVAVQEADDETIAAEQSAEYSMVVPYTEYGGKFADDQMSMRLDACVTTGGKTYTELLEFQFFNKSSVRIEFDVEEAKLGEELTASVIFTNPLDIDLTNLTITIEGAGLTRPTCIDLEGFVEPKQEAEISLKIKPHKLGERMLLVDIDAQELKDLKGQAIINVVE</sequence>
<evidence type="ECO:0000259" key="2">
    <source>
        <dbReference type="SMART" id="SM00460"/>
    </source>
</evidence>
<evidence type="ECO:0000313" key="4">
    <source>
        <dbReference type="Proteomes" id="UP001158576"/>
    </source>
</evidence>
<gene>
    <name evidence="3" type="ORF">OKIOD_LOCUS7557</name>
</gene>
<dbReference type="InterPro" id="IPR008958">
    <property type="entry name" value="Transglutaminase_C"/>
</dbReference>
<dbReference type="Gene3D" id="3.90.260.10">
    <property type="entry name" value="Transglutaminase-like"/>
    <property type="match status" value="1"/>
</dbReference>
<dbReference type="InterPro" id="IPR014756">
    <property type="entry name" value="Ig_E-set"/>
</dbReference>
<reference evidence="3 4" key="1">
    <citation type="submission" date="2021-04" db="EMBL/GenBank/DDBJ databases">
        <authorList>
            <person name="Bliznina A."/>
        </authorList>
    </citation>
    <scope>NUCLEOTIDE SEQUENCE [LARGE SCALE GENOMIC DNA]</scope>
</reference>
<dbReference type="SUPFAM" id="SSF81296">
    <property type="entry name" value="E set domains"/>
    <property type="match status" value="1"/>
</dbReference>